<evidence type="ECO:0000256" key="2">
    <source>
        <dbReference type="ARBA" id="ARBA00022741"/>
    </source>
</evidence>
<keyword evidence="7" id="KW-1133">Transmembrane helix</keyword>
<protein>
    <submittedName>
        <fullName evidence="9">Protein kinase</fullName>
    </submittedName>
</protein>
<feature type="repeat" description="TPR" evidence="5">
    <location>
        <begin position="674"/>
        <end position="707"/>
    </location>
</feature>
<dbReference type="InterPro" id="IPR019734">
    <property type="entry name" value="TPR_rpt"/>
</dbReference>
<dbReference type="Gene3D" id="3.30.200.20">
    <property type="entry name" value="Phosphorylase Kinase, domain 1"/>
    <property type="match status" value="1"/>
</dbReference>
<keyword evidence="7" id="KW-0472">Membrane</keyword>
<dbReference type="Gene3D" id="3.40.50.10610">
    <property type="entry name" value="ABC-type transport auxiliary lipoprotein component"/>
    <property type="match status" value="1"/>
</dbReference>
<dbReference type="SUPFAM" id="SSF56112">
    <property type="entry name" value="Protein kinase-like (PK-like)"/>
    <property type="match status" value="1"/>
</dbReference>
<comment type="caution">
    <text evidence="9">The sequence shown here is derived from an EMBL/GenBank/DDBJ whole genome shotgun (WGS) entry which is preliminary data.</text>
</comment>
<dbReference type="PROSITE" id="PS50005">
    <property type="entry name" value="TPR"/>
    <property type="match status" value="1"/>
</dbReference>
<dbReference type="PROSITE" id="PS00107">
    <property type="entry name" value="PROTEIN_KINASE_ATP"/>
    <property type="match status" value="1"/>
</dbReference>
<feature type="transmembrane region" description="Helical" evidence="7">
    <location>
        <begin position="311"/>
        <end position="331"/>
    </location>
</feature>
<name>A0ABV6YP99_UNCEI</name>
<evidence type="ECO:0000259" key="8">
    <source>
        <dbReference type="PROSITE" id="PS50011"/>
    </source>
</evidence>
<dbReference type="InterPro" id="IPR017441">
    <property type="entry name" value="Protein_kinase_ATP_BS"/>
</dbReference>
<dbReference type="Proteomes" id="UP001594288">
    <property type="component" value="Unassembled WGS sequence"/>
</dbReference>
<evidence type="ECO:0000256" key="3">
    <source>
        <dbReference type="ARBA" id="ARBA00022777"/>
    </source>
</evidence>
<dbReference type="InterPro" id="IPR008271">
    <property type="entry name" value="Ser/Thr_kinase_AS"/>
</dbReference>
<dbReference type="SMART" id="SM00220">
    <property type="entry name" value="S_TKc"/>
    <property type="match status" value="1"/>
</dbReference>
<keyword evidence="7" id="KW-0812">Transmembrane</keyword>
<sequence length="994" mass="111194">MMSGEGANGFDETKAYRVLASGTEISQYRITEKLGAGGMGEVYLADDTKLNRKVALKFLLPQYASDEEIKARFIREAQAAASLSHPAIITVHEVSEFQGRPFMAMEYVEGKSLREVIDDKRSSFMAILDLAMQIGEGLGRAHEAGIIHRDIKPQNILMGLDGRPKITDFGLAKVKDSPELTKAGTTFGTIAYMSPEQAKGLEVDRRADIFSFGVVLYELVAGQRPFVGDNEPSIINAIVNQIPEPLERFKSGVPEGLQAIVEKALAKDRDERYQHVDDIVADLRRERKRIELTETTEMFRASQPSSGRRRLLPIVIPLAAVAILVALIFILEPFRVEMGPQEEAIAQENTLAIMYFDNLADPADEGRLGEIITDLLITDLSGSEYINVISSQRLYDILEILGREDNRKIDRSVATQVATKAGAKWMLMGSILSTEPEIILTLQLVEVESGSVLASQRISGEQGESVFSIVDRLTVEIKGNLALPASADSEEDTDVAAVTTNSPEAYRHFLEGVHYFRKLYVTEARESYHKAIEYDSTFASAYYWLALATEGTDRLAAIARAMELLDHANEKERYYIRSLYAVTSGDTDQGVAELENLIEHYPLERTAHHLLGTYMRQMYQDPEGAIEHLERAIEIDPLFKPSYNVMSYTYNEMGMLEKSIWAINKYIELAPGEPNPHDTKGDLYAANGAIDKAIESYQRALEIKPDFYYSLFKLGHMYVFKRDYDRADSCYRELSSSNSKDWRAGGRLALVVVPLYQGKFREALRLLDNGLAADEMDNFEGANVADKIVGKSRVHLYLGDFEQALKEGLDGIERSQRAFPSEPTRGLPYKSFLYAVSGHMEEAEMALDEIKRITEVSPLYYVIYLYSAAAVELVKGNPEVSIAHLEVARERLSRIPFEGQYLQGLAYLEAGRLGAAVEEFEASLDDYSEERLNASPVRSVLVYYQLGKAYEGSGWNNKAIAAYEEFLEIWKDADPGLEDIEDARERLANLKGGA</sequence>
<dbReference type="Pfam" id="PF00069">
    <property type="entry name" value="Pkinase"/>
    <property type="match status" value="1"/>
</dbReference>
<feature type="binding site" evidence="6">
    <location>
        <position position="57"/>
    </location>
    <ligand>
        <name>ATP</name>
        <dbReference type="ChEBI" id="CHEBI:30616"/>
    </ligand>
</feature>
<keyword evidence="10" id="KW-1185">Reference proteome</keyword>
<dbReference type="SUPFAM" id="SSF48452">
    <property type="entry name" value="TPR-like"/>
    <property type="match status" value="2"/>
</dbReference>
<dbReference type="PANTHER" id="PTHR43289">
    <property type="entry name" value="MITOGEN-ACTIVATED PROTEIN KINASE KINASE KINASE 20-RELATED"/>
    <property type="match status" value="1"/>
</dbReference>
<keyword evidence="3 9" id="KW-0418">Kinase</keyword>
<dbReference type="GO" id="GO:0016301">
    <property type="term" value="F:kinase activity"/>
    <property type="evidence" value="ECO:0007669"/>
    <property type="project" value="UniProtKB-KW"/>
</dbReference>
<dbReference type="EMBL" id="JBHPEI010000042">
    <property type="protein sequence ID" value="MFC1799908.1"/>
    <property type="molecule type" value="Genomic_DNA"/>
</dbReference>
<gene>
    <name evidence="9" type="ORF">ACFL2Z_03250</name>
</gene>
<organism evidence="9 10">
    <name type="scientific">Eiseniibacteriota bacterium</name>
    <dbReference type="NCBI Taxonomy" id="2212470"/>
    <lineage>
        <taxon>Bacteria</taxon>
        <taxon>Candidatus Eiseniibacteriota</taxon>
    </lineage>
</organism>
<feature type="domain" description="Protein kinase" evidence="8">
    <location>
        <begin position="28"/>
        <end position="290"/>
    </location>
</feature>
<evidence type="ECO:0000256" key="4">
    <source>
        <dbReference type="ARBA" id="ARBA00022840"/>
    </source>
</evidence>
<dbReference type="Pfam" id="PF13414">
    <property type="entry name" value="TPR_11"/>
    <property type="match status" value="1"/>
</dbReference>
<dbReference type="Gene3D" id="1.25.40.10">
    <property type="entry name" value="Tetratricopeptide repeat domain"/>
    <property type="match status" value="2"/>
</dbReference>
<dbReference type="Pfam" id="PF13181">
    <property type="entry name" value="TPR_8"/>
    <property type="match status" value="1"/>
</dbReference>
<dbReference type="CDD" id="cd14014">
    <property type="entry name" value="STKc_PknB_like"/>
    <property type="match status" value="1"/>
</dbReference>
<evidence type="ECO:0000313" key="9">
    <source>
        <dbReference type="EMBL" id="MFC1799908.1"/>
    </source>
</evidence>
<keyword evidence="1" id="KW-0808">Transferase</keyword>
<accession>A0ABV6YP99</accession>
<dbReference type="InterPro" id="IPR000719">
    <property type="entry name" value="Prot_kinase_dom"/>
</dbReference>
<proteinExistence type="predicted"/>
<keyword evidence="4 6" id="KW-0067">ATP-binding</keyword>
<dbReference type="InterPro" id="IPR011990">
    <property type="entry name" value="TPR-like_helical_dom_sf"/>
</dbReference>
<evidence type="ECO:0000256" key="5">
    <source>
        <dbReference type="PROSITE-ProRule" id="PRU00339"/>
    </source>
</evidence>
<dbReference type="InterPro" id="IPR011009">
    <property type="entry name" value="Kinase-like_dom_sf"/>
</dbReference>
<keyword evidence="5" id="KW-0802">TPR repeat</keyword>
<evidence type="ECO:0000313" key="10">
    <source>
        <dbReference type="Proteomes" id="UP001594288"/>
    </source>
</evidence>
<evidence type="ECO:0000256" key="7">
    <source>
        <dbReference type="SAM" id="Phobius"/>
    </source>
</evidence>
<dbReference type="PROSITE" id="PS00108">
    <property type="entry name" value="PROTEIN_KINASE_ST"/>
    <property type="match status" value="1"/>
</dbReference>
<evidence type="ECO:0000256" key="6">
    <source>
        <dbReference type="PROSITE-ProRule" id="PRU10141"/>
    </source>
</evidence>
<dbReference type="Gene3D" id="1.10.510.10">
    <property type="entry name" value="Transferase(Phosphotransferase) domain 1"/>
    <property type="match status" value="1"/>
</dbReference>
<reference evidence="9 10" key="1">
    <citation type="submission" date="2024-09" db="EMBL/GenBank/DDBJ databases">
        <authorList>
            <person name="D'Angelo T."/>
        </authorList>
    </citation>
    <scope>NUCLEOTIDE SEQUENCE [LARGE SCALE GENOMIC DNA]</scope>
    <source>
        <strain evidence="9">SAG AM-311-F02</strain>
    </source>
</reference>
<keyword evidence="2 6" id="KW-0547">Nucleotide-binding</keyword>
<dbReference type="SMART" id="SM00028">
    <property type="entry name" value="TPR"/>
    <property type="match status" value="6"/>
</dbReference>
<evidence type="ECO:0000256" key="1">
    <source>
        <dbReference type="ARBA" id="ARBA00022679"/>
    </source>
</evidence>
<dbReference type="PANTHER" id="PTHR43289:SF6">
    <property type="entry name" value="SERINE_THREONINE-PROTEIN KINASE NEKL-3"/>
    <property type="match status" value="1"/>
</dbReference>
<dbReference type="PROSITE" id="PS50011">
    <property type="entry name" value="PROTEIN_KINASE_DOM"/>
    <property type="match status" value="1"/>
</dbReference>